<evidence type="ECO:0000313" key="2">
    <source>
        <dbReference type="EMBL" id="MDR6270089.1"/>
    </source>
</evidence>
<dbReference type="PANTHER" id="PTHR21174:SF0">
    <property type="entry name" value="HD PHOSPHOHYDROLASE FAMILY PROTEIN-RELATED"/>
    <property type="match status" value="1"/>
</dbReference>
<reference evidence="2 3" key="1">
    <citation type="submission" date="2023-07" db="EMBL/GenBank/DDBJ databases">
        <title>Sequencing the genomes of 1000 actinobacteria strains.</title>
        <authorList>
            <person name="Klenk H.-P."/>
        </authorList>
    </citation>
    <scope>NUCLEOTIDE SEQUENCE [LARGE SCALE GENOMIC DNA]</scope>
    <source>
        <strain evidence="2 3">DSM 14555</strain>
    </source>
</reference>
<dbReference type="SUPFAM" id="SSF109604">
    <property type="entry name" value="HD-domain/PDEase-like"/>
    <property type="match status" value="1"/>
</dbReference>
<dbReference type="InterPro" id="IPR025109">
    <property type="entry name" value="DUF4031"/>
</dbReference>
<keyword evidence="3" id="KW-1185">Reference proteome</keyword>
<proteinExistence type="predicted"/>
<name>A0ABU1JD66_9MICC</name>
<evidence type="ECO:0000259" key="1">
    <source>
        <dbReference type="Pfam" id="PF13223"/>
    </source>
</evidence>
<evidence type="ECO:0000313" key="3">
    <source>
        <dbReference type="Proteomes" id="UP001185069"/>
    </source>
</evidence>
<dbReference type="Gene3D" id="1.10.3210.10">
    <property type="entry name" value="Hypothetical protein af1432"/>
    <property type="match status" value="1"/>
</dbReference>
<dbReference type="Pfam" id="PF13223">
    <property type="entry name" value="DUF4031"/>
    <property type="match status" value="1"/>
</dbReference>
<dbReference type="RefSeq" id="WP_309798915.1">
    <property type="nucleotide sequence ID" value="NZ_BAAAHY010000005.1"/>
</dbReference>
<sequence length="287" mass="31595">MAVYIDPPTWPAHGTYFSHLVSDQSLAELHRMAADAGLTERAFDRDHYDVPLRRYPDLIRLGAIPVDGRQLTRRLIASGLRIPARQRSESLETALRLRWTSLLPGHDGTGGDLLARWAEPHRHYHSRTHLLGILEAIDLLAPEAPRSVRLAAWFHDAVYRGVAGQDEADSAELAGSLLDGAVPAAELQEVQRLVRLTAGHQPEADDPAGALLCDADLAILGSTPEAYARYLHAVRMDYAAVPDADFAAGRAAVVRRLLSLDPLYRLPAAQDLWLEQARINLNRELAG</sequence>
<dbReference type="PANTHER" id="PTHR21174">
    <property type="match status" value="1"/>
</dbReference>
<accession>A0ABU1JD66</accession>
<organism evidence="2 3">
    <name type="scientific">Arthrobacter russicus</name>
    <dbReference type="NCBI Taxonomy" id="172040"/>
    <lineage>
        <taxon>Bacteria</taxon>
        <taxon>Bacillati</taxon>
        <taxon>Actinomycetota</taxon>
        <taxon>Actinomycetes</taxon>
        <taxon>Micrococcales</taxon>
        <taxon>Micrococcaceae</taxon>
        <taxon>Arthrobacter</taxon>
    </lineage>
</organism>
<protein>
    <submittedName>
        <fullName evidence="2">Metal-dependent HD superfamily phosphohydrolase</fullName>
    </submittedName>
</protein>
<dbReference type="InterPro" id="IPR009218">
    <property type="entry name" value="HD_phosphohydro"/>
</dbReference>
<comment type="caution">
    <text evidence="2">The sequence shown here is derived from an EMBL/GenBank/DDBJ whole genome shotgun (WGS) entry which is preliminary data.</text>
</comment>
<dbReference type="Proteomes" id="UP001185069">
    <property type="component" value="Unassembled WGS sequence"/>
</dbReference>
<gene>
    <name evidence="2" type="ORF">JOE69_002327</name>
</gene>
<feature type="domain" description="DUF4031" evidence="1">
    <location>
        <begin position="3"/>
        <end position="77"/>
    </location>
</feature>
<dbReference type="EMBL" id="JAVDQF010000001">
    <property type="protein sequence ID" value="MDR6270089.1"/>
    <property type="molecule type" value="Genomic_DNA"/>
</dbReference>